<dbReference type="Pfam" id="PF01183">
    <property type="entry name" value="Glyco_hydro_25"/>
    <property type="match status" value="1"/>
</dbReference>
<dbReference type="EMBL" id="CAEZYP010000002">
    <property type="protein sequence ID" value="CAB4721345.1"/>
    <property type="molecule type" value="Genomic_DNA"/>
</dbReference>
<dbReference type="PROSITE" id="PS51904">
    <property type="entry name" value="GLYCOSYL_HYDROL_F25_2"/>
    <property type="match status" value="1"/>
</dbReference>
<name>A0A6J6RJJ7_9ZZZZ</name>
<evidence type="ECO:0000256" key="2">
    <source>
        <dbReference type="SAM" id="MobiDB-lite"/>
    </source>
</evidence>
<comment type="similarity">
    <text evidence="1">Belongs to the glycosyl hydrolase 25 family.</text>
</comment>
<dbReference type="PANTHER" id="PTHR34135:SF2">
    <property type="entry name" value="LYSOZYME"/>
    <property type="match status" value="1"/>
</dbReference>
<dbReference type="InterPro" id="IPR002053">
    <property type="entry name" value="Glyco_hydro_25"/>
</dbReference>
<dbReference type="GO" id="GO:0003796">
    <property type="term" value="F:lysozyme activity"/>
    <property type="evidence" value="ECO:0007669"/>
    <property type="project" value="InterPro"/>
</dbReference>
<accession>A0A6J6RJJ7</accession>
<evidence type="ECO:0000313" key="4">
    <source>
        <dbReference type="EMBL" id="CAB4721345.1"/>
    </source>
</evidence>
<dbReference type="GO" id="GO:0016052">
    <property type="term" value="P:carbohydrate catabolic process"/>
    <property type="evidence" value="ECO:0007669"/>
    <property type="project" value="TreeGrafter"/>
</dbReference>
<dbReference type="EMBL" id="CAEZUV010000001">
    <property type="protein sequence ID" value="CAB4603974.1"/>
    <property type="molecule type" value="Genomic_DNA"/>
</dbReference>
<proteinExistence type="inferred from homology"/>
<dbReference type="GO" id="GO:0016998">
    <property type="term" value="P:cell wall macromolecule catabolic process"/>
    <property type="evidence" value="ECO:0007669"/>
    <property type="project" value="InterPro"/>
</dbReference>
<dbReference type="CDD" id="cd00599">
    <property type="entry name" value="GH25_muramidase"/>
    <property type="match status" value="1"/>
</dbReference>
<organism evidence="4">
    <name type="scientific">freshwater metagenome</name>
    <dbReference type="NCBI Taxonomy" id="449393"/>
    <lineage>
        <taxon>unclassified sequences</taxon>
        <taxon>metagenomes</taxon>
        <taxon>ecological metagenomes</taxon>
    </lineage>
</organism>
<evidence type="ECO:0000313" key="3">
    <source>
        <dbReference type="EMBL" id="CAB4603974.1"/>
    </source>
</evidence>
<dbReference type="InterPro" id="IPR017853">
    <property type="entry name" value="GH"/>
</dbReference>
<dbReference type="AlphaFoldDB" id="A0A6J6RJJ7"/>
<dbReference type="Gene3D" id="3.20.20.80">
    <property type="entry name" value="Glycosidases"/>
    <property type="match status" value="1"/>
</dbReference>
<feature type="region of interest" description="Disordered" evidence="2">
    <location>
        <begin position="402"/>
        <end position="432"/>
    </location>
</feature>
<dbReference type="GO" id="GO:0009253">
    <property type="term" value="P:peptidoglycan catabolic process"/>
    <property type="evidence" value="ECO:0007669"/>
    <property type="project" value="InterPro"/>
</dbReference>
<dbReference type="SUPFAM" id="SSF51445">
    <property type="entry name" value="(Trans)glycosidases"/>
    <property type="match status" value="1"/>
</dbReference>
<evidence type="ECO:0000256" key="1">
    <source>
        <dbReference type="ARBA" id="ARBA00010646"/>
    </source>
</evidence>
<gene>
    <name evidence="3" type="ORF">UFOPK1856_00019</name>
    <name evidence="4" type="ORF">UFOPK2735_00026</name>
</gene>
<dbReference type="PANTHER" id="PTHR34135">
    <property type="entry name" value="LYSOZYME"/>
    <property type="match status" value="1"/>
</dbReference>
<reference evidence="4" key="1">
    <citation type="submission" date="2020-05" db="EMBL/GenBank/DDBJ databases">
        <authorList>
            <person name="Chiriac C."/>
            <person name="Salcher M."/>
            <person name="Ghai R."/>
            <person name="Kavagutti S V."/>
        </authorList>
    </citation>
    <scope>NUCLEOTIDE SEQUENCE</scope>
</reference>
<sequence>MKKFLSLLSCIAFLSLTIQFINPAQATDLNPIGPGGRLHGADISRWQHPNDKPINFQKMHEAGLSFVMIKASDTRDDADLLAVKYLKMDRTGAQDAGIYTGFYHYAILPNVTSPSAIARDARVQAQKVVWRIASLGGYNEKDLPIALDLENNCVQVSSTKVCKRYATRSAATLWAKTFLKTVKDKTGRTPFIYSSPHFLENSLVRDKELSSYPLWIAQYAIDPAKEGAKPNVKAAGCFVHSWTTAQCAANWTVWQYTSCGIAPKYGVPGNRLDLNVFSGTPEKFQSLLTGTWLPDPADFMPQGETTTMTITSVFASTTNKNAVISVEVKRPDNSPVVTGAVKYYFNSSNQVVPKVTQTIARETSGSWKLSIAGLPAGTWVGNVGFKDASGTHAEIKQPLVLTIEQGPTPPPAPTKKPTTKPATDSCRNQIKN</sequence>
<protein>
    <submittedName>
        <fullName evidence="4">Unannotated protein</fullName>
    </submittedName>
</protein>